<keyword evidence="6 10" id="KW-0210">Decarboxylase</keyword>
<keyword evidence="11" id="KW-0808">Transferase</keyword>
<comment type="pathway">
    <text evidence="1 10">Carbohydrate biosynthesis; gluconeogenesis.</text>
</comment>
<feature type="binding site" evidence="10">
    <location>
        <position position="60"/>
    </location>
    <ligand>
        <name>substrate</name>
    </ligand>
</feature>
<evidence type="ECO:0000256" key="4">
    <source>
        <dbReference type="ARBA" id="ARBA00022432"/>
    </source>
</evidence>
<dbReference type="InterPro" id="IPR001272">
    <property type="entry name" value="PEP_carboxykinase_ATP"/>
</dbReference>
<dbReference type="EMBL" id="FUYR01000006">
    <property type="protein sequence ID" value="SKB92342.1"/>
    <property type="molecule type" value="Genomic_DNA"/>
</dbReference>
<feature type="binding site" evidence="10">
    <location>
        <position position="199"/>
    </location>
    <ligand>
        <name>ATP</name>
        <dbReference type="ChEBI" id="CHEBI:30616"/>
    </ligand>
</feature>
<feature type="binding site" evidence="10">
    <location>
        <position position="320"/>
    </location>
    <ligand>
        <name>substrate</name>
    </ligand>
</feature>
<evidence type="ECO:0000256" key="2">
    <source>
        <dbReference type="ARBA" id="ARBA00006052"/>
    </source>
</evidence>
<dbReference type="InterPro" id="IPR015994">
    <property type="entry name" value="PEPCK_ATP_CS"/>
</dbReference>
<gene>
    <name evidence="10" type="primary">pckA</name>
    <name evidence="11" type="ORF">SAMN05661099_3508</name>
</gene>
<feature type="binding site" evidence="10">
    <location>
        <position position="199"/>
    </location>
    <ligand>
        <name>Mn(2+)</name>
        <dbReference type="ChEBI" id="CHEBI:29035"/>
    </ligand>
</feature>
<dbReference type="GO" id="GO:0006094">
    <property type="term" value="P:gluconeogenesis"/>
    <property type="evidence" value="ECO:0007669"/>
    <property type="project" value="UniProtKB-UniRule"/>
</dbReference>
<feature type="binding site" evidence="10">
    <location>
        <position position="320"/>
    </location>
    <ligand>
        <name>ATP</name>
        <dbReference type="ChEBI" id="CHEBI:30616"/>
    </ligand>
</feature>
<dbReference type="PROSITE" id="PS00532">
    <property type="entry name" value="PEPCK_ATP"/>
    <property type="match status" value="1"/>
</dbReference>
<dbReference type="PANTHER" id="PTHR30031:SF0">
    <property type="entry name" value="PHOSPHOENOLPYRUVATE CARBOXYKINASE (ATP)"/>
    <property type="match status" value="1"/>
</dbReference>
<evidence type="ECO:0000256" key="6">
    <source>
        <dbReference type="ARBA" id="ARBA00022793"/>
    </source>
</evidence>
<evidence type="ECO:0000256" key="8">
    <source>
        <dbReference type="ARBA" id="ARBA00023239"/>
    </source>
</evidence>
<feature type="binding site" evidence="10">
    <location>
        <begin position="439"/>
        <end position="440"/>
    </location>
    <ligand>
        <name>ATP</name>
        <dbReference type="ChEBI" id="CHEBI:30616"/>
    </ligand>
</feature>
<dbReference type="PIRSF" id="PIRSF006294">
    <property type="entry name" value="PEP_crbxkin"/>
    <property type="match status" value="1"/>
</dbReference>
<keyword evidence="4 10" id="KW-0312">Gluconeogenesis</keyword>
<dbReference type="RefSeq" id="WP_170878489.1">
    <property type="nucleotide sequence ID" value="NZ_FUYR01000006.1"/>
</dbReference>
<keyword evidence="5 10" id="KW-0547">Nucleotide-binding</keyword>
<dbReference type="NCBIfam" id="NF006821">
    <property type="entry name" value="PRK09344.1-3"/>
    <property type="match status" value="1"/>
</dbReference>
<keyword evidence="10" id="KW-0479">Metal-binding</keyword>
<dbReference type="EC" id="4.1.1.49" evidence="3 10"/>
<evidence type="ECO:0000256" key="9">
    <source>
        <dbReference type="ARBA" id="ARBA00047371"/>
    </source>
</evidence>
<dbReference type="GO" id="GO:0005524">
    <property type="term" value="F:ATP binding"/>
    <property type="evidence" value="ECO:0007669"/>
    <property type="project" value="UniProtKB-UniRule"/>
</dbReference>
<dbReference type="Pfam" id="PF01293">
    <property type="entry name" value="PEPCK_ATP"/>
    <property type="match status" value="1"/>
</dbReference>
<keyword evidence="12" id="KW-1185">Reference proteome</keyword>
<comment type="catalytic activity">
    <reaction evidence="9 10">
        <text>oxaloacetate + ATP = phosphoenolpyruvate + ADP + CO2</text>
        <dbReference type="Rhea" id="RHEA:18617"/>
        <dbReference type="ChEBI" id="CHEBI:16452"/>
        <dbReference type="ChEBI" id="CHEBI:16526"/>
        <dbReference type="ChEBI" id="CHEBI:30616"/>
        <dbReference type="ChEBI" id="CHEBI:58702"/>
        <dbReference type="ChEBI" id="CHEBI:456216"/>
        <dbReference type="EC" id="4.1.1.49"/>
    </reaction>
</comment>
<accession>A0A1T5F835</accession>
<keyword evidence="10" id="KW-0963">Cytoplasm</keyword>
<dbReference type="UniPathway" id="UPA00138"/>
<dbReference type="InterPro" id="IPR013035">
    <property type="entry name" value="PEP_carboxykinase_C"/>
</dbReference>
<dbReference type="Gene3D" id="3.40.449.10">
    <property type="entry name" value="Phosphoenolpyruvate Carboxykinase, domain 1"/>
    <property type="match status" value="1"/>
</dbReference>
<evidence type="ECO:0000256" key="10">
    <source>
        <dbReference type="HAMAP-Rule" id="MF_00453"/>
    </source>
</evidence>
<keyword evidence="11" id="KW-0418">Kinase</keyword>
<comment type="subcellular location">
    <subcellularLocation>
        <location evidence="10">Cytoplasm</location>
    </subcellularLocation>
</comment>
<dbReference type="PANTHER" id="PTHR30031">
    <property type="entry name" value="PHOSPHOENOLPYRUVATE CARBOXYKINASE ATP"/>
    <property type="match status" value="1"/>
</dbReference>
<dbReference type="Gene3D" id="3.90.228.20">
    <property type="match status" value="1"/>
</dbReference>
<evidence type="ECO:0000313" key="12">
    <source>
        <dbReference type="Proteomes" id="UP000189981"/>
    </source>
</evidence>
<dbReference type="AlphaFoldDB" id="A0A1T5F835"/>
<dbReference type="GO" id="GO:0005829">
    <property type="term" value="C:cytosol"/>
    <property type="evidence" value="ECO:0007669"/>
    <property type="project" value="TreeGrafter"/>
</dbReference>
<feature type="binding site" evidence="10">
    <location>
        <position position="255"/>
    </location>
    <ligand>
        <name>Mn(2+)</name>
        <dbReference type="ChEBI" id="CHEBI:29035"/>
    </ligand>
</feature>
<organism evidence="11 12">
    <name type="scientific">Daejeonella lutea</name>
    <dbReference type="NCBI Taxonomy" id="572036"/>
    <lineage>
        <taxon>Bacteria</taxon>
        <taxon>Pseudomonadati</taxon>
        <taxon>Bacteroidota</taxon>
        <taxon>Sphingobacteriia</taxon>
        <taxon>Sphingobacteriales</taxon>
        <taxon>Sphingobacteriaceae</taxon>
        <taxon>Daejeonella</taxon>
    </lineage>
</organism>
<name>A0A1T5F835_9SPHI</name>
<feature type="binding site" evidence="10">
    <location>
        <begin position="234"/>
        <end position="242"/>
    </location>
    <ligand>
        <name>ATP</name>
        <dbReference type="ChEBI" id="CHEBI:30616"/>
    </ligand>
</feature>
<reference evidence="12" key="1">
    <citation type="submission" date="2017-02" db="EMBL/GenBank/DDBJ databases">
        <authorList>
            <person name="Varghese N."/>
            <person name="Submissions S."/>
        </authorList>
    </citation>
    <scope>NUCLEOTIDE SEQUENCE [LARGE SCALE GENOMIC DNA]</scope>
    <source>
        <strain evidence="12">DSM 22385</strain>
    </source>
</reference>
<feature type="binding site" evidence="10">
    <location>
        <position position="193"/>
    </location>
    <ligand>
        <name>substrate</name>
    </ligand>
</feature>
<keyword evidence="10" id="KW-0464">Manganese</keyword>
<dbReference type="SUPFAM" id="SSF53795">
    <property type="entry name" value="PEP carboxykinase-like"/>
    <property type="match status" value="1"/>
</dbReference>
<sequence length="535" mass="58857">MRRITNNNEVPDLGYLQLHAHEFFYQLSPGELTTIALDNSEGTLSNSGALAVMTGKFTGRSPKDRFIVKDKITSDSIWWGDVNIPFAEDDFDRIYTKMLYYLKGKVLFVRDGAVCSEPAYRLNIRTITETAYQNLFAHNLFLRPDVSGSIDPEWTIIAAPGFEADPERDGTRQKNFSIINFNRKIVLIGGTGYTGEIKKAMFSVLNFLLPAQGVLSMHCSANKGAKGDTAIFFGLSGTGKTTLSADPDRDLIGDDEHGWGDHSIFNFEGGCYAKTAGLNPEKEPQIFEAIKAGALLENIGFVKGTNVPDFDDITITENTRVSYPMDHIANAAVPSKGSVPENIFFLTADAFGVLPPISKLSVPQARYHFLSGYTSKIAGTEEGINEPQTTFSACFGKAFLPLHPVRYAELLGRKIIENEVNIWLINTGWTGGPYGTGERINLSYTRSMIKAALDGMLDKCVFTADSVFGLMIPEHCPGIPSEILNPINNWADPANYLQKAYKLAGLFQENFKQYEEFADADTKNAGPVGQPKVNA</sequence>
<dbReference type="Gene3D" id="2.170.8.10">
    <property type="entry name" value="Phosphoenolpyruvate Carboxykinase, domain 2"/>
    <property type="match status" value="1"/>
</dbReference>
<evidence type="ECO:0000256" key="7">
    <source>
        <dbReference type="ARBA" id="ARBA00022840"/>
    </source>
</evidence>
<dbReference type="STRING" id="572036.SAMN05661099_3508"/>
<feature type="binding site" evidence="10">
    <location>
        <position position="283"/>
    </location>
    <ligand>
        <name>ATP</name>
        <dbReference type="ChEBI" id="CHEBI:30616"/>
    </ligand>
</feature>
<protein>
    <recommendedName>
        <fullName evidence="3 10">Phosphoenolpyruvate carboxykinase (ATP)</fullName>
        <shortName evidence="10">PCK</shortName>
        <shortName evidence="10">PEP carboxykinase</shortName>
        <shortName evidence="10">PEPCK</shortName>
        <ecNumber evidence="3 10">4.1.1.49</ecNumber>
    </recommendedName>
</protein>
<feature type="binding site" evidence="10">
    <location>
        <position position="218"/>
    </location>
    <ligand>
        <name>Mn(2+)</name>
        <dbReference type="ChEBI" id="CHEBI:29035"/>
    </ligand>
</feature>
<feature type="binding site" evidence="10">
    <location>
        <position position="199"/>
    </location>
    <ligand>
        <name>substrate</name>
    </ligand>
</feature>
<evidence type="ECO:0000256" key="1">
    <source>
        <dbReference type="ARBA" id="ARBA00004742"/>
    </source>
</evidence>
<comment type="cofactor">
    <cofactor evidence="10">
        <name>Mn(2+)</name>
        <dbReference type="ChEBI" id="CHEBI:29035"/>
    </cofactor>
    <text evidence="10">Binds 1 Mn(2+) ion per subunit.</text>
</comment>
<dbReference type="GO" id="GO:0046872">
    <property type="term" value="F:metal ion binding"/>
    <property type="evidence" value="ECO:0007669"/>
    <property type="project" value="UniProtKB-KW"/>
</dbReference>
<dbReference type="HAMAP" id="MF_00453">
    <property type="entry name" value="PEPCK_ATP"/>
    <property type="match status" value="1"/>
</dbReference>
<keyword evidence="7 10" id="KW-0067">ATP-binding</keyword>
<comment type="function">
    <text evidence="10">Involved in the gluconeogenesis. Catalyzes the conversion of oxaloacetate (OAA) to phosphoenolpyruvate (PEP) through direct phosphoryl transfer between the nucleoside triphosphate and OAA.</text>
</comment>
<dbReference type="NCBIfam" id="NF006820">
    <property type="entry name" value="PRK09344.1-2"/>
    <property type="match status" value="1"/>
</dbReference>
<evidence type="ECO:0000256" key="3">
    <source>
        <dbReference type="ARBA" id="ARBA00012363"/>
    </source>
</evidence>
<comment type="similarity">
    <text evidence="2 10">Belongs to the phosphoenolpyruvate carboxykinase (ATP) family.</text>
</comment>
<keyword evidence="11" id="KW-0670">Pyruvate</keyword>
<dbReference type="InterPro" id="IPR008210">
    <property type="entry name" value="PEP_carboxykinase_N"/>
</dbReference>
<feature type="binding site" evidence="10">
    <location>
        <position position="445"/>
    </location>
    <ligand>
        <name>ATP</name>
        <dbReference type="ChEBI" id="CHEBI:30616"/>
    </ligand>
</feature>
<dbReference type="NCBIfam" id="TIGR00224">
    <property type="entry name" value="pckA"/>
    <property type="match status" value="1"/>
</dbReference>
<feature type="binding site" evidence="10">
    <location>
        <position position="218"/>
    </location>
    <ligand>
        <name>ATP</name>
        <dbReference type="ChEBI" id="CHEBI:30616"/>
    </ligand>
</feature>
<dbReference type="GO" id="GO:0016301">
    <property type="term" value="F:kinase activity"/>
    <property type="evidence" value="ECO:0007669"/>
    <property type="project" value="UniProtKB-KW"/>
</dbReference>
<dbReference type="GO" id="GO:0004612">
    <property type="term" value="F:phosphoenolpyruvate carboxykinase (ATP) activity"/>
    <property type="evidence" value="ECO:0007669"/>
    <property type="project" value="UniProtKB-UniRule"/>
</dbReference>
<dbReference type="SUPFAM" id="SSF68923">
    <property type="entry name" value="PEP carboxykinase N-terminal domain"/>
    <property type="match status" value="1"/>
</dbReference>
<keyword evidence="8 10" id="KW-0456">Lyase</keyword>
<evidence type="ECO:0000256" key="5">
    <source>
        <dbReference type="ARBA" id="ARBA00022741"/>
    </source>
</evidence>
<proteinExistence type="inferred from homology"/>
<dbReference type="Proteomes" id="UP000189981">
    <property type="component" value="Unassembled WGS sequence"/>
</dbReference>
<evidence type="ECO:0000313" key="11">
    <source>
        <dbReference type="EMBL" id="SKB92342.1"/>
    </source>
</evidence>